<dbReference type="SUPFAM" id="SSF53850">
    <property type="entry name" value="Periplasmic binding protein-like II"/>
    <property type="match status" value="1"/>
</dbReference>
<accession>A0A229UQ65</accession>
<feature type="signal peptide" evidence="1">
    <location>
        <begin position="1"/>
        <end position="26"/>
    </location>
</feature>
<proteinExistence type="predicted"/>
<dbReference type="Proteomes" id="UP000215509">
    <property type="component" value="Unassembled WGS sequence"/>
</dbReference>
<evidence type="ECO:0000313" key="3">
    <source>
        <dbReference type="Proteomes" id="UP000215509"/>
    </source>
</evidence>
<feature type="chain" id="PRO_5039277495" evidence="1">
    <location>
        <begin position="27"/>
        <end position="438"/>
    </location>
</feature>
<organism evidence="2 3">
    <name type="scientific">Paenibacillus rigui</name>
    <dbReference type="NCBI Taxonomy" id="554312"/>
    <lineage>
        <taxon>Bacteria</taxon>
        <taxon>Bacillati</taxon>
        <taxon>Bacillota</taxon>
        <taxon>Bacilli</taxon>
        <taxon>Bacillales</taxon>
        <taxon>Paenibacillaceae</taxon>
        <taxon>Paenibacillus</taxon>
    </lineage>
</organism>
<sequence length="438" mass="47771">MKFQQIRRSALPVCFAFLICALTACMGNNDNASDQAGAAKFADQTIRVYMGRGPAAEVIKASLPEFESQTGLKVDLQIFSNEQLSTKLSVQLAADSSNPDVLMLRPLEELKLFHKNGWIQPLDEYVRKDADYDFDDFSKSAIDSTTDKGKLLSIPLSTEQQILYYRKDLLQQAGLPVPRTLDELEDAAKKLHDPPNGMYGFVARGQKNALVTQLSSFIYSEGGDFQHGDKAALNTSETIRGISRYVNLLKNYGPPGVMNMGWPQAMGVFAQGKAAFYTDASAIYSGAADPEKSPIADKVGYAMFPAGQAGARPFNITAWGLAINAASDNKDAAWSFIHWATSKDLVMRSQQKGNPGARNSVWNDPQGVSGFPQQYIAVINESIKAGVGHDRPQVISVGEARDIVGDMVIKGLLGEDLKEAATKANADFQDIIDRDNKK</sequence>
<gene>
    <name evidence="2" type="ORF">CF651_15540</name>
</gene>
<dbReference type="InterPro" id="IPR050490">
    <property type="entry name" value="Bact_solute-bd_prot1"/>
</dbReference>
<dbReference type="AlphaFoldDB" id="A0A229UQ65"/>
<dbReference type="EMBL" id="NMQW01000022">
    <property type="protein sequence ID" value="OXM85421.1"/>
    <property type="molecule type" value="Genomic_DNA"/>
</dbReference>
<dbReference type="RefSeq" id="WP_094015782.1">
    <property type="nucleotide sequence ID" value="NZ_NMQW01000022.1"/>
</dbReference>
<protein>
    <submittedName>
        <fullName evidence="2">ABC transporter substrate-binding protein</fullName>
    </submittedName>
</protein>
<evidence type="ECO:0000256" key="1">
    <source>
        <dbReference type="SAM" id="SignalP"/>
    </source>
</evidence>
<dbReference type="PANTHER" id="PTHR43649:SF12">
    <property type="entry name" value="DIACETYLCHITOBIOSE BINDING PROTEIN DASA"/>
    <property type="match status" value="1"/>
</dbReference>
<dbReference type="CDD" id="cd13585">
    <property type="entry name" value="PBP2_TMBP_like"/>
    <property type="match status" value="1"/>
</dbReference>
<name>A0A229UQ65_9BACL</name>
<dbReference type="Pfam" id="PF01547">
    <property type="entry name" value="SBP_bac_1"/>
    <property type="match status" value="1"/>
</dbReference>
<keyword evidence="1" id="KW-0732">Signal</keyword>
<comment type="caution">
    <text evidence="2">The sequence shown here is derived from an EMBL/GenBank/DDBJ whole genome shotgun (WGS) entry which is preliminary data.</text>
</comment>
<dbReference type="Gene3D" id="3.40.190.10">
    <property type="entry name" value="Periplasmic binding protein-like II"/>
    <property type="match status" value="2"/>
</dbReference>
<dbReference type="PANTHER" id="PTHR43649">
    <property type="entry name" value="ARABINOSE-BINDING PROTEIN-RELATED"/>
    <property type="match status" value="1"/>
</dbReference>
<dbReference type="InterPro" id="IPR006059">
    <property type="entry name" value="SBP"/>
</dbReference>
<evidence type="ECO:0000313" key="2">
    <source>
        <dbReference type="EMBL" id="OXM85421.1"/>
    </source>
</evidence>
<dbReference type="OrthoDB" id="9798191at2"/>
<dbReference type="PROSITE" id="PS51257">
    <property type="entry name" value="PROKAR_LIPOPROTEIN"/>
    <property type="match status" value="1"/>
</dbReference>
<keyword evidence="3" id="KW-1185">Reference proteome</keyword>
<reference evidence="2 3" key="1">
    <citation type="submission" date="2017-07" db="EMBL/GenBank/DDBJ databases">
        <title>Genome sequencing and assembly of Paenibacillus rigui.</title>
        <authorList>
            <person name="Mayilraj S."/>
        </authorList>
    </citation>
    <scope>NUCLEOTIDE SEQUENCE [LARGE SCALE GENOMIC DNA]</scope>
    <source>
        <strain evidence="2 3">JCM 16352</strain>
    </source>
</reference>